<dbReference type="SUPFAM" id="SSF52172">
    <property type="entry name" value="CheY-like"/>
    <property type="match status" value="1"/>
</dbReference>
<dbReference type="Pfam" id="PF00512">
    <property type="entry name" value="HisKA"/>
    <property type="match status" value="1"/>
</dbReference>
<dbReference type="InterPro" id="IPR036097">
    <property type="entry name" value="HisK_dim/P_sf"/>
</dbReference>
<evidence type="ECO:0000256" key="1">
    <source>
        <dbReference type="ARBA" id="ARBA00000085"/>
    </source>
</evidence>
<dbReference type="CDD" id="cd17546">
    <property type="entry name" value="REC_hyHK_CKI1_RcsC-like"/>
    <property type="match status" value="1"/>
</dbReference>
<dbReference type="EC" id="2.7.13.3" evidence="2"/>
<feature type="transmembrane region" description="Helical" evidence="8">
    <location>
        <begin position="99"/>
        <end position="120"/>
    </location>
</feature>
<dbReference type="InterPro" id="IPR005467">
    <property type="entry name" value="His_kinase_dom"/>
</dbReference>
<keyword evidence="4" id="KW-0808">Transferase</keyword>
<evidence type="ECO:0000259" key="9">
    <source>
        <dbReference type="PROSITE" id="PS50109"/>
    </source>
</evidence>
<evidence type="ECO:0000256" key="2">
    <source>
        <dbReference type="ARBA" id="ARBA00012438"/>
    </source>
</evidence>
<dbReference type="SUPFAM" id="SSF55874">
    <property type="entry name" value="ATPase domain of HSP90 chaperone/DNA topoisomerase II/histidine kinase"/>
    <property type="match status" value="1"/>
</dbReference>
<protein>
    <recommendedName>
        <fullName evidence="2">histidine kinase</fullName>
        <ecNumber evidence="2">2.7.13.3</ecNumber>
    </recommendedName>
</protein>
<dbReference type="InterPro" id="IPR036890">
    <property type="entry name" value="HATPase_C_sf"/>
</dbReference>
<reference evidence="11" key="1">
    <citation type="submission" date="2014-11" db="EMBL/GenBank/DDBJ databases">
        <authorList>
            <person name="Otto D Thomas"/>
            <person name="Naeem Raeece"/>
        </authorList>
    </citation>
    <scope>NUCLEOTIDE SEQUENCE</scope>
</reference>
<gene>
    <name evidence="11" type="ORF">Cvel_26444</name>
</gene>
<dbReference type="InterPro" id="IPR003594">
    <property type="entry name" value="HATPase_dom"/>
</dbReference>
<feature type="domain" description="Response regulatory" evidence="10">
    <location>
        <begin position="667"/>
        <end position="802"/>
    </location>
</feature>
<dbReference type="InterPro" id="IPR011006">
    <property type="entry name" value="CheY-like_superfamily"/>
</dbReference>
<dbReference type="SMART" id="SM00388">
    <property type="entry name" value="HisKA"/>
    <property type="match status" value="1"/>
</dbReference>
<feature type="region of interest" description="Disordered" evidence="7">
    <location>
        <begin position="527"/>
        <end position="596"/>
    </location>
</feature>
<dbReference type="EMBL" id="CDMZ01002357">
    <property type="protein sequence ID" value="CEM42009.1"/>
    <property type="molecule type" value="Genomic_DNA"/>
</dbReference>
<evidence type="ECO:0000256" key="8">
    <source>
        <dbReference type="SAM" id="Phobius"/>
    </source>
</evidence>
<dbReference type="InterPro" id="IPR003661">
    <property type="entry name" value="HisK_dim/P_dom"/>
</dbReference>
<keyword evidence="5" id="KW-0418">Kinase</keyword>
<dbReference type="PROSITE" id="PS50109">
    <property type="entry name" value="HIS_KIN"/>
    <property type="match status" value="1"/>
</dbReference>
<feature type="domain" description="Histidine kinase" evidence="9">
    <location>
        <begin position="200"/>
        <end position="512"/>
    </location>
</feature>
<dbReference type="PROSITE" id="PS50110">
    <property type="entry name" value="RESPONSE_REGULATORY"/>
    <property type="match status" value="1"/>
</dbReference>
<evidence type="ECO:0000256" key="3">
    <source>
        <dbReference type="ARBA" id="ARBA00022553"/>
    </source>
</evidence>
<evidence type="ECO:0000313" key="11">
    <source>
        <dbReference type="EMBL" id="CEM42009.1"/>
    </source>
</evidence>
<dbReference type="Pfam" id="PF02518">
    <property type="entry name" value="HATPase_c"/>
    <property type="match status" value="1"/>
</dbReference>
<dbReference type="Gene3D" id="3.40.50.2300">
    <property type="match status" value="1"/>
</dbReference>
<dbReference type="SMART" id="SM00387">
    <property type="entry name" value="HATPase_c"/>
    <property type="match status" value="1"/>
</dbReference>
<sequence length="811" mass="89473">MKCFGEQGLWVPQQVSCYCGMVFCVAAVSQYFQPVSLLACTLIGLYISLMVLSVVPLTKYWSREAGPERREFACFVLLLTALFPFHGSIAAAQRPSRDIMILLVGMAACWKKMVFVVLHLTEWQFTVLNLTDSFLWCLVAKTVCRPESPLPTQLLVLSSCLIALSVCALRKIVVQTLVNVMREKEKREQAENAQKEFLSYIMHEMRNPLSGALLLTSEFKEGLAELQNEREGEGESERLADLSEVVGLLGCQLSKMQTVCNDMLQLSKLDKGKMEFVFREEDLESWFRGIEAVSGRTLFADSRDFKSAFETDERAAELLKDRRRGDGSYAPVRAIADFPRLCQVVDNFLSNARKFTPSGEVVLSARVRGLTEEERRRLEDEIKGRRGNAQPDAWLKAVRDLHTKHNSRSKNKEGRCREARDSAGSSQRVIQWVMLRVGVQDSGVGLGAEELPRLFRAYSQIRAGELQNGGGTGLGLVISKRFVEAHGFGRIWAESEGVGQGSRFLFEICVPLVPASLSLSPPFHQTESSIQLTDMRIPPQIRERISARRPSSLSRTEQGAPRLNQSSGKSPRGLSSIQGGEVTAEEGGVGVQSEACSRKAPIVEETIISTERPHSSSPRESVMTKTCSSSASSSSLSTAAVEKKTLSATSSVGSSGNESEGETEWVDVLLVDDDRFCLMAGGAVLRRMGFSVRTAESGEEALSLVTASENEKRKTAFRVVILDNNMSGLSGPETAERIREDFKRRQKESEETLVAHPCPSMLGCTGDISDETREAFLNAGAADVLHKPIRKEDLQASISPLLSSTAEERRS</sequence>
<dbReference type="CDD" id="cd00082">
    <property type="entry name" value="HisKA"/>
    <property type="match status" value="1"/>
</dbReference>
<proteinExistence type="predicted"/>
<feature type="region of interest" description="Disordered" evidence="7">
    <location>
        <begin position="402"/>
        <end position="422"/>
    </location>
</feature>
<dbReference type="GO" id="GO:0000155">
    <property type="term" value="F:phosphorelay sensor kinase activity"/>
    <property type="evidence" value="ECO:0007669"/>
    <property type="project" value="InterPro"/>
</dbReference>
<dbReference type="PANTHER" id="PTHR43047">
    <property type="entry name" value="TWO-COMPONENT HISTIDINE PROTEIN KINASE"/>
    <property type="match status" value="1"/>
</dbReference>
<dbReference type="InterPro" id="IPR001789">
    <property type="entry name" value="Sig_transdc_resp-reg_receiver"/>
</dbReference>
<keyword evidence="8" id="KW-0812">Transmembrane</keyword>
<evidence type="ECO:0000256" key="7">
    <source>
        <dbReference type="SAM" id="MobiDB-lite"/>
    </source>
</evidence>
<dbReference type="SUPFAM" id="SSF47384">
    <property type="entry name" value="Homodimeric domain of signal transducing histidine kinase"/>
    <property type="match status" value="1"/>
</dbReference>
<dbReference type="Pfam" id="PF00072">
    <property type="entry name" value="Response_reg"/>
    <property type="match status" value="1"/>
</dbReference>
<dbReference type="PhylomeDB" id="A0A0G4HDU5"/>
<keyword evidence="8" id="KW-1133">Transmembrane helix</keyword>
<feature type="transmembrane region" description="Helical" evidence="8">
    <location>
        <begin position="35"/>
        <end position="60"/>
    </location>
</feature>
<dbReference type="Gene3D" id="3.30.565.10">
    <property type="entry name" value="Histidine kinase-like ATPase, C-terminal domain"/>
    <property type="match status" value="1"/>
</dbReference>
<dbReference type="VEuPathDB" id="CryptoDB:Cvel_26444"/>
<name>A0A0G4HDU5_9ALVE</name>
<dbReference type="GO" id="GO:0005886">
    <property type="term" value="C:plasma membrane"/>
    <property type="evidence" value="ECO:0007669"/>
    <property type="project" value="TreeGrafter"/>
</dbReference>
<accession>A0A0G4HDU5</accession>
<evidence type="ECO:0000259" key="10">
    <source>
        <dbReference type="PROSITE" id="PS50110"/>
    </source>
</evidence>
<dbReference type="SMART" id="SM00448">
    <property type="entry name" value="REC"/>
    <property type="match status" value="1"/>
</dbReference>
<dbReference type="GO" id="GO:0009927">
    <property type="term" value="F:histidine phosphotransfer kinase activity"/>
    <property type="evidence" value="ECO:0007669"/>
    <property type="project" value="TreeGrafter"/>
</dbReference>
<organism evidence="11">
    <name type="scientific">Chromera velia CCMP2878</name>
    <dbReference type="NCBI Taxonomy" id="1169474"/>
    <lineage>
        <taxon>Eukaryota</taxon>
        <taxon>Sar</taxon>
        <taxon>Alveolata</taxon>
        <taxon>Colpodellida</taxon>
        <taxon>Chromeraceae</taxon>
        <taxon>Chromera</taxon>
    </lineage>
</organism>
<dbReference type="AlphaFoldDB" id="A0A0G4HDU5"/>
<keyword evidence="3 6" id="KW-0597">Phosphoprotein</keyword>
<comment type="catalytic activity">
    <reaction evidence="1">
        <text>ATP + protein L-histidine = ADP + protein N-phospho-L-histidine.</text>
        <dbReference type="EC" id="2.7.13.3"/>
    </reaction>
</comment>
<dbReference type="Gene3D" id="1.10.287.130">
    <property type="match status" value="1"/>
</dbReference>
<evidence type="ECO:0000256" key="6">
    <source>
        <dbReference type="PROSITE-ProRule" id="PRU00169"/>
    </source>
</evidence>
<feature type="compositionally biased region" description="Polar residues" evidence="7">
    <location>
        <begin position="549"/>
        <end position="578"/>
    </location>
</feature>
<feature type="modified residue" description="4-aspartylphosphate" evidence="6">
    <location>
        <position position="723"/>
    </location>
</feature>
<dbReference type="PANTHER" id="PTHR43047:SF69">
    <property type="entry name" value="HISTIDINE KINASE CONTAINING CHEY-HOMOLOGOUS RECEIVER DOMAIN-RELATED"/>
    <property type="match status" value="1"/>
</dbReference>
<feature type="transmembrane region" description="Helical" evidence="8">
    <location>
        <begin position="72"/>
        <end position="93"/>
    </location>
</feature>
<keyword evidence="8" id="KW-0472">Membrane</keyword>
<evidence type="ECO:0000256" key="5">
    <source>
        <dbReference type="ARBA" id="ARBA00022777"/>
    </source>
</evidence>
<dbReference type="InterPro" id="IPR004358">
    <property type="entry name" value="Sig_transdc_His_kin-like_C"/>
</dbReference>
<feature type="compositionally biased region" description="Basic and acidic residues" evidence="7">
    <location>
        <begin position="410"/>
        <end position="421"/>
    </location>
</feature>
<evidence type="ECO:0000256" key="4">
    <source>
        <dbReference type="ARBA" id="ARBA00022679"/>
    </source>
</evidence>
<dbReference type="PRINTS" id="PR00344">
    <property type="entry name" value="BCTRLSENSOR"/>
</dbReference>